<sequence>MAPSVSILETSQVTDGSSSATFAVDVRKAYTFKVAAATMKGTGPFSPVLTINPDPAVVYRLFSVLAVSECSNQILKKIKLLAHQPVQLV</sequence>
<gene>
    <name evidence="1" type="ORF">OESDEN_01767</name>
</gene>
<protein>
    <recommendedName>
        <fullName evidence="3">Fibronectin type-III domain-containing protein</fullName>
    </recommendedName>
</protein>
<accession>A0A0B1TS82</accession>
<reference evidence="1 2" key="1">
    <citation type="submission" date="2014-03" db="EMBL/GenBank/DDBJ databases">
        <title>Draft genome of the hookworm Oesophagostomum dentatum.</title>
        <authorList>
            <person name="Mitreva M."/>
        </authorList>
    </citation>
    <scope>NUCLEOTIDE SEQUENCE [LARGE SCALE GENOMIC DNA]</scope>
    <source>
        <strain evidence="1 2">OD-Hann</strain>
    </source>
</reference>
<dbReference type="OrthoDB" id="10253954at2759"/>
<dbReference type="AlphaFoldDB" id="A0A0B1TS82"/>
<evidence type="ECO:0008006" key="3">
    <source>
        <dbReference type="Google" id="ProtNLM"/>
    </source>
</evidence>
<evidence type="ECO:0000313" key="2">
    <source>
        <dbReference type="Proteomes" id="UP000053660"/>
    </source>
</evidence>
<name>A0A0B1TS82_OESDE</name>
<proteinExistence type="predicted"/>
<dbReference type="Proteomes" id="UP000053660">
    <property type="component" value="Unassembled WGS sequence"/>
</dbReference>
<evidence type="ECO:0000313" key="1">
    <source>
        <dbReference type="EMBL" id="KHJ98250.1"/>
    </source>
</evidence>
<organism evidence="1 2">
    <name type="scientific">Oesophagostomum dentatum</name>
    <name type="common">Nodular worm</name>
    <dbReference type="NCBI Taxonomy" id="61180"/>
    <lineage>
        <taxon>Eukaryota</taxon>
        <taxon>Metazoa</taxon>
        <taxon>Ecdysozoa</taxon>
        <taxon>Nematoda</taxon>
        <taxon>Chromadorea</taxon>
        <taxon>Rhabditida</taxon>
        <taxon>Rhabditina</taxon>
        <taxon>Rhabditomorpha</taxon>
        <taxon>Strongyloidea</taxon>
        <taxon>Strongylidae</taxon>
        <taxon>Oesophagostomum</taxon>
    </lineage>
</organism>
<keyword evidence="2" id="KW-1185">Reference proteome</keyword>
<dbReference type="EMBL" id="KN549337">
    <property type="protein sequence ID" value="KHJ98250.1"/>
    <property type="molecule type" value="Genomic_DNA"/>
</dbReference>